<evidence type="ECO:0000256" key="1">
    <source>
        <dbReference type="SAM" id="SignalP"/>
    </source>
</evidence>
<protein>
    <submittedName>
        <fullName evidence="2">6-bladed beta-propeller</fullName>
    </submittedName>
</protein>
<dbReference type="PROSITE" id="PS51257">
    <property type="entry name" value="PROKAR_LIPOPROTEIN"/>
    <property type="match status" value="1"/>
</dbReference>
<sequence>MKRITGFAASAAACSAAFLAVSCASGSGDQSVVSVKFNKVQEAPAINISEWCSEPEFIALDSRSNDAFTSGFQFFISDSYIGIGGSTRQPYKIYDRKTGEYLRDIGHQGRGPGEYLNTYSSVIDENTGTVYLLAWNARSILSYDLATGDFKKEYPLKYSVPKGKFAVDTGTGDITVVSLPFNNMVPSVAWKQDKDGNVLWEIPAGHLTVVPDFSNEIYSRFNTGEFDLSILTWGGRSDSLYVVKDDGVLQPVYTIDFNADEVKGDQYSGTINENAPIHSYTMLPDYFISDVSMPKQLSDGNFTTGKPVYVVTDRQTGTSVKTSFYNDYLAWEMSTVSFQQGYLLSVFSASGFLEFGKKALEEGKLSEASKSKVASILENLQEDGNYVIAISRLKNK</sequence>
<proteinExistence type="predicted"/>
<evidence type="ECO:0000313" key="2">
    <source>
        <dbReference type="EMBL" id="MBO8478064.1"/>
    </source>
</evidence>
<dbReference type="InterPro" id="IPR011042">
    <property type="entry name" value="6-blade_b-propeller_TolB-like"/>
</dbReference>
<feature type="chain" id="PRO_5039468039" evidence="1">
    <location>
        <begin position="25"/>
        <end position="396"/>
    </location>
</feature>
<dbReference type="Proteomes" id="UP000823771">
    <property type="component" value="Unassembled WGS sequence"/>
</dbReference>
<dbReference type="SUPFAM" id="SSF50998">
    <property type="entry name" value="Quinoprotein alcohol dehydrogenase-like"/>
    <property type="match status" value="1"/>
</dbReference>
<gene>
    <name evidence="2" type="ORF">IAB80_04175</name>
</gene>
<reference evidence="2" key="2">
    <citation type="journal article" date="2021" name="PeerJ">
        <title>Extensive microbial diversity within the chicken gut microbiome revealed by metagenomics and culture.</title>
        <authorList>
            <person name="Gilroy R."/>
            <person name="Ravi A."/>
            <person name="Getino M."/>
            <person name="Pursley I."/>
            <person name="Horton D.L."/>
            <person name="Alikhan N.F."/>
            <person name="Baker D."/>
            <person name="Gharbi K."/>
            <person name="Hall N."/>
            <person name="Watson M."/>
            <person name="Adriaenssens E.M."/>
            <person name="Foster-Nyarko E."/>
            <person name="Jarju S."/>
            <person name="Secka A."/>
            <person name="Antonio M."/>
            <person name="Oren A."/>
            <person name="Chaudhuri R.R."/>
            <person name="La Ragione R."/>
            <person name="Hildebrand F."/>
            <person name="Pallen M.J."/>
        </authorList>
    </citation>
    <scope>NUCLEOTIDE SEQUENCE</scope>
    <source>
        <strain evidence="2">2478</strain>
    </source>
</reference>
<feature type="signal peptide" evidence="1">
    <location>
        <begin position="1"/>
        <end position="24"/>
    </location>
</feature>
<reference evidence="2" key="1">
    <citation type="submission" date="2020-10" db="EMBL/GenBank/DDBJ databases">
        <authorList>
            <person name="Gilroy R."/>
        </authorList>
    </citation>
    <scope>NUCLEOTIDE SEQUENCE</scope>
    <source>
        <strain evidence="2">2478</strain>
    </source>
</reference>
<keyword evidence="1" id="KW-0732">Signal</keyword>
<dbReference type="Gene3D" id="2.120.10.30">
    <property type="entry name" value="TolB, C-terminal domain"/>
    <property type="match status" value="1"/>
</dbReference>
<name>A0A9D9IS66_9BACT</name>
<dbReference type="InterPro" id="IPR011047">
    <property type="entry name" value="Quinoprotein_ADH-like_sf"/>
</dbReference>
<dbReference type="EMBL" id="JADILZ010000040">
    <property type="protein sequence ID" value="MBO8478064.1"/>
    <property type="molecule type" value="Genomic_DNA"/>
</dbReference>
<comment type="caution">
    <text evidence="2">The sequence shown here is derived from an EMBL/GenBank/DDBJ whole genome shotgun (WGS) entry which is preliminary data.</text>
</comment>
<organism evidence="2 3">
    <name type="scientific">Candidatus Cryptobacteroides excrementipullorum</name>
    <dbReference type="NCBI Taxonomy" id="2840761"/>
    <lineage>
        <taxon>Bacteria</taxon>
        <taxon>Pseudomonadati</taxon>
        <taxon>Bacteroidota</taxon>
        <taxon>Bacteroidia</taxon>
        <taxon>Bacteroidales</taxon>
        <taxon>Candidatus Cryptobacteroides</taxon>
    </lineage>
</organism>
<dbReference type="Pfam" id="PF17170">
    <property type="entry name" value="DUF5128"/>
    <property type="match status" value="1"/>
</dbReference>
<evidence type="ECO:0000313" key="3">
    <source>
        <dbReference type="Proteomes" id="UP000823771"/>
    </source>
</evidence>
<accession>A0A9D9IS66</accession>
<dbReference type="AlphaFoldDB" id="A0A9D9IS66"/>